<evidence type="ECO:0000313" key="3">
    <source>
        <dbReference type="Proteomes" id="UP000646844"/>
    </source>
</evidence>
<dbReference type="AlphaFoldDB" id="A0A832T280"/>
<comment type="caution">
    <text evidence="2">The sequence shown here is derived from an EMBL/GenBank/DDBJ whole genome shotgun (WGS) entry which is preliminary data.</text>
</comment>
<evidence type="ECO:0000313" key="2">
    <source>
        <dbReference type="EMBL" id="HII73962.1"/>
    </source>
</evidence>
<dbReference type="EMBL" id="DUJO01000025">
    <property type="protein sequence ID" value="HII73962.1"/>
    <property type="molecule type" value="Genomic_DNA"/>
</dbReference>
<accession>A0A832T280</accession>
<proteinExistence type="predicted"/>
<feature type="coiled-coil region" evidence="1">
    <location>
        <begin position="86"/>
        <end position="116"/>
    </location>
</feature>
<dbReference type="RefSeq" id="WP_052846450.1">
    <property type="nucleotide sequence ID" value="NZ_BAABQO010000004.1"/>
</dbReference>
<reference evidence="2" key="1">
    <citation type="journal article" date="2020" name="bioRxiv">
        <title>A rank-normalized archaeal taxonomy based on genome phylogeny resolves widespread incomplete and uneven classifications.</title>
        <authorList>
            <person name="Rinke C."/>
            <person name="Chuvochina M."/>
            <person name="Mussig A.J."/>
            <person name="Chaumeil P.-A."/>
            <person name="Waite D.W."/>
            <person name="Whitman W.B."/>
            <person name="Parks D.H."/>
            <person name="Hugenholtz P."/>
        </authorList>
    </citation>
    <scope>NUCLEOTIDE SEQUENCE</scope>
    <source>
        <strain evidence="2">UBA8838</strain>
    </source>
</reference>
<dbReference type="GeneID" id="1458953"/>
<evidence type="ECO:0000256" key="1">
    <source>
        <dbReference type="SAM" id="Coils"/>
    </source>
</evidence>
<dbReference type="OMA" id="YTEMMEL"/>
<protein>
    <submittedName>
        <fullName evidence="2">Uncharacterized protein</fullName>
    </submittedName>
</protein>
<name>A0A832T280_9CREN</name>
<dbReference type="Proteomes" id="UP000646844">
    <property type="component" value="Unassembled WGS sequence"/>
</dbReference>
<keyword evidence="1" id="KW-0175">Coiled coil</keyword>
<organism evidence="2 3">
    <name type="scientific">Sulfurisphaera tokodaii</name>
    <dbReference type="NCBI Taxonomy" id="111955"/>
    <lineage>
        <taxon>Archaea</taxon>
        <taxon>Thermoproteota</taxon>
        <taxon>Thermoprotei</taxon>
        <taxon>Sulfolobales</taxon>
        <taxon>Sulfolobaceae</taxon>
        <taxon>Sulfurisphaera</taxon>
    </lineage>
</organism>
<gene>
    <name evidence="2" type="ORF">HA332_06195</name>
</gene>
<sequence>MEFLNKRDRLVLTTISQSGPAGIDASTLISLLSPLMTKESIMRSIEELIIKDLVKVTNLGQGEVRYVSSKNVRDAMINLDIQRLKIAEYVKELNTKKDEILKLQDKNQQIEQLRNIVLEGLSIISIGLINLYNSMPELTIPEYVESIQPLIEVMEKLYKLVQKSYTKEETDAILKIIEKYRGEKDYRILKEMLEKEEMSQKDKSI</sequence>